<feature type="signal peptide" evidence="1">
    <location>
        <begin position="1"/>
        <end position="16"/>
    </location>
</feature>
<dbReference type="EMBL" id="JACVVK020000222">
    <property type="protein sequence ID" value="KAK7483716.1"/>
    <property type="molecule type" value="Genomic_DNA"/>
</dbReference>
<comment type="caution">
    <text evidence="2">The sequence shown here is derived from an EMBL/GenBank/DDBJ whole genome shotgun (WGS) entry which is preliminary data.</text>
</comment>
<accession>A0ABD0K9B3</accession>
<name>A0ABD0K9B3_9CAEN</name>
<reference evidence="2 3" key="1">
    <citation type="journal article" date="2023" name="Sci. Data">
        <title>Genome assembly of the Korean intertidal mud-creeper Batillaria attramentaria.</title>
        <authorList>
            <person name="Patra A.K."/>
            <person name="Ho P.T."/>
            <person name="Jun S."/>
            <person name="Lee S.J."/>
            <person name="Kim Y."/>
            <person name="Won Y.J."/>
        </authorList>
    </citation>
    <scope>NUCLEOTIDE SEQUENCE [LARGE SCALE GENOMIC DNA]</scope>
    <source>
        <strain evidence="2">Wonlab-2016</strain>
    </source>
</reference>
<dbReference type="Proteomes" id="UP001519460">
    <property type="component" value="Unassembled WGS sequence"/>
</dbReference>
<keyword evidence="1" id="KW-0732">Signal</keyword>
<sequence length="171" mass="19401">MGILFSLLRILTPSWAGHDARKDNLPDKEMPENTAVGIDHQNFVEDTNNPEHSRMVNQGIRSPPPPYTLAHSRYGHSNPNVSIQTPQHEMHNGAVRSPGRPIFEPSNSEADKFATTRNVSHFGDVTFEPNASRNTRRPRVNVETFDGRSIDLNEWLVHFEAVSDWSGWTYE</sequence>
<evidence type="ECO:0000256" key="1">
    <source>
        <dbReference type="SAM" id="SignalP"/>
    </source>
</evidence>
<organism evidence="2 3">
    <name type="scientific">Batillaria attramentaria</name>
    <dbReference type="NCBI Taxonomy" id="370345"/>
    <lineage>
        <taxon>Eukaryota</taxon>
        <taxon>Metazoa</taxon>
        <taxon>Spiralia</taxon>
        <taxon>Lophotrochozoa</taxon>
        <taxon>Mollusca</taxon>
        <taxon>Gastropoda</taxon>
        <taxon>Caenogastropoda</taxon>
        <taxon>Sorbeoconcha</taxon>
        <taxon>Cerithioidea</taxon>
        <taxon>Batillariidae</taxon>
        <taxon>Batillaria</taxon>
    </lineage>
</organism>
<gene>
    <name evidence="2" type="ORF">BaRGS_00025037</name>
</gene>
<evidence type="ECO:0000313" key="3">
    <source>
        <dbReference type="Proteomes" id="UP001519460"/>
    </source>
</evidence>
<keyword evidence="3" id="KW-1185">Reference proteome</keyword>
<evidence type="ECO:0000313" key="2">
    <source>
        <dbReference type="EMBL" id="KAK7483716.1"/>
    </source>
</evidence>
<protein>
    <submittedName>
        <fullName evidence="2">Uncharacterized protein</fullName>
    </submittedName>
</protein>
<dbReference type="AlphaFoldDB" id="A0ABD0K9B3"/>
<feature type="chain" id="PRO_5044819165" evidence="1">
    <location>
        <begin position="17"/>
        <end position="171"/>
    </location>
</feature>
<proteinExistence type="predicted"/>